<keyword evidence="5 13" id="KW-0349">Heme</keyword>
<evidence type="ECO:0000256" key="13">
    <source>
        <dbReference type="PIRSR" id="PIRSR602401-1"/>
    </source>
</evidence>
<dbReference type="PRINTS" id="PR00385">
    <property type="entry name" value="P450"/>
</dbReference>
<evidence type="ECO:0000256" key="2">
    <source>
        <dbReference type="ARBA" id="ARBA00004174"/>
    </source>
</evidence>
<evidence type="ECO:0000313" key="16">
    <source>
        <dbReference type="EMBL" id="QYA71977.1"/>
    </source>
</evidence>
<comment type="subcellular location">
    <subcellularLocation>
        <location evidence="3">Endoplasmic reticulum membrane</location>
        <topology evidence="3">Peripheral membrane protein</topology>
    </subcellularLocation>
    <subcellularLocation>
        <location evidence="2">Microsome membrane</location>
        <topology evidence="2">Peripheral membrane protein</topology>
    </subcellularLocation>
</comment>
<evidence type="ECO:0000256" key="15">
    <source>
        <dbReference type="SAM" id="Phobius"/>
    </source>
</evidence>
<dbReference type="InterPro" id="IPR001128">
    <property type="entry name" value="Cyt_P450"/>
</dbReference>
<reference evidence="16" key="1">
    <citation type="submission" date="2021-03" db="EMBL/GenBank/DDBJ databases">
        <authorList>
            <person name="Li R."/>
            <person name="Gong F."/>
            <person name="Pan H."/>
            <person name="Liang H."/>
            <person name="Miao H."/>
            <person name="Zhao Y."/>
            <person name="Duan L."/>
            <person name="Yang H."/>
            <person name="Wang L."/>
            <person name="Chen S."/>
            <person name="Zhu H."/>
        </authorList>
    </citation>
    <scope>NUCLEOTIDE SEQUENCE</scope>
    <source>
        <strain evidence="16">AglaCYP6HD2</strain>
    </source>
</reference>
<dbReference type="GO" id="GO:0004497">
    <property type="term" value="F:monooxygenase activity"/>
    <property type="evidence" value="ECO:0007669"/>
    <property type="project" value="UniProtKB-KW"/>
</dbReference>
<keyword evidence="15" id="KW-1133">Transmembrane helix</keyword>
<keyword evidence="11 14" id="KW-0503">Monooxygenase</keyword>
<dbReference type="PRINTS" id="PR00463">
    <property type="entry name" value="EP450I"/>
</dbReference>
<evidence type="ECO:0000256" key="12">
    <source>
        <dbReference type="ARBA" id="ARBA00023136"/>
    </source>
</evidence>
<comment type="similarity">
    <text evidence="4 14">Belongs to the cytochrome P450 family.</text>
</comment>
<evidence type="ECO:0000256" key="10">
    <source>
        <dbReference type="ARBA" id="ARBA00023004"/>
    </source>
</evidence>
<sequence length="512" mass="60282">MDVFNTTTWYIFMILLLPIGYFVWLYKKTFAYWKQRGLDYLEPSIPFGNAFDVVMKKVTLGELFAQHYRQIKEKGLKHAGTFFFWQPIYVPVDSEIIKRILISDFEYFPNHGMYISEEKDPLSTHIFNMENGKWKNLRAKFPAAFTSARMRKMFLIMENLSKQLKDNLDAYAINGTSLDIKSEISRFTTDIISSCAFGIETNTMKRENDELLKQGRSFFDDQWNIYKNISVLTIPRHILVKLNFRIMTREFEKYFSNLFQNIMKYRKEREIKRGDLADIIIRLTEKHEDEHDFSGKKPIDPINSNEFVSQMVVFFAAGFETSSSAQTFALYELAKNPECQSKLRMEINDILAKYDNKLTYDAVMEMKYLEQVVDETLRLYPVFPILPRVCVKDYEVPGTDFTIKKDTMVMVSNMGIQRDPEYYPDPNRFDPERFSNENKAKRPFVSYVPFGEGPRICVGKRFGLLQSKIGLITVLRNYDISLDRKTTDCFKFEPNELILRKTGDVWLKLKQI</sequence>
<dbReference type="InterPro" id="IPR036396">
    <property type="entry name" value="Cyt_P450_sf"/>
</dbReference>
<keyword evidence="6 13" id="KW-0479">Metal-binding</keyword>
<keyword evidence="9 14" id="KW-0560">Oxidoreductase</keyword>
<proteinExistence type="evidence at transcript level"/>
<dbReference type="InterPro" id="IPR002401">
    <property type="entry name" value="Cyt_P450_E_grp-I"/>
</dbReference>
<evidence type="ECO:0000256" key="11">
    <source>
        <dbReference type="ARBA" id="ARBA00023033"/>
    </source>
</evidence>
<dbReference type="InterPro" id="IPR050476">
    <property type="entry name" value="Insect_CytP450_Detox"/>
</dbReference>
<dbReference type="GO" id="GO:0016705">
    <property type="term" value="F:oxidoreductase activity, acting on paired donors, with incorporation or reduction of molecular oxygen"/>
    <property type="evidence" value="ECO:0007669"/>
    <property type="project" value="InterPro"/>
</dbReference>
<dbReference type="Pfam" id="PF00067">
    <property type="entry name" value="p450"/>
    <property type="match status" value="1"/>
</dbReference>
<dbReference type="PROSITE" id="PS00086">
    <property type="entry name" value="CYTOCHROME_P450"/>
    <property type="match status" value="1"/>
</dbReference>
<dbReference type="AlphaFoldDB" id="A0A8F8QQV1"/>
<feature type="transmembrane region" description="Helical" evidence="15">
    <location>
        <begin position="6"/>
        <end position="26"/>
    </location>
</feature>
<dbReference type="GO" id="GO:0020037">
    <property type="term" value="F:heme binding"/>
    <property type="evidence" value="ECO:0007669"/>
    <property type="project" value="InterPro"/>
</dbReference>
<evidence type="ECO:0000256" key="9">
    <source>
        <dbReference type="ARBA" id="ARBA00023002"/>
    </source>
</evidence>
<dbReference type="GO" id="GO:0005789">
    <property type="term" value="C:endoplasmic reticulum membrane"/>
    <property type="evidence" value="ECO:0007669"/>
    <property type="project" value="UniProtKB-SubCell"/>
</dbReference>
<evidence type="ECO:0000256" key="5">
    <source>
        <dbReference type="ARBA" id="ARBA00022617"/>
    </source>
</evidence>
<evidence type="ECO:0000256" key="1">
    <source>
        <dbReference type="ARBA" id="ARBA00001971"/>
    </source>
</evidence>
<protein>
    <submittedName>
        <fullName evidence="16">Cytochrome P450</fullName>
    </submittedName>
</protein>
<keyword evidence="15" id="KW-0812">Transmembrane</keyword>
<evidence type="ECO:0000256" key="7">
    <source>
        <dbReference type="ARBA" id="ARBA00022824"/>
    </source>
</evidence>
<evidence type="ECO:0000256" key="3">
    <source>
        <dbReference type="ARBA" id="ARBA00004406"/>
    </source>
</evidence>
<comment type="cofactor">
    <cofactor evidence="1 13">
        <name>heme</name>
        <dbReference type="ChEBI" id="CHEBI:30413"/>
    </cofactor>
</comment>
<dbReference type="Gene3D" id="1.10.630.10">
    <property type="entry name" value="Cytochrome P450"/>
    <property type="match status" value="1"/>
</dbReference>
<evidence type="ECO:0000256" key="14">
    <source>
        <dbReference type="RuleBase" id="RU000461"/>
    </source>
</evidence>
<evidence type="ECO:0000256" key="8">
    <source>
        <dbReference type="ARBA" id="ARBA00022848"/>
    </source>
</evidence>
<dbReference type="PANTHER" id="PTHR24292:SF100">
    <property type="entry name" value="CYTOCHROME P450 6A16, ISOFORM B-RELATED"/>
    <property type="match status" value="1"/>
</dbReference>
<accession>A0A8F8QQV1</accession>
<feature type="binding site" description="axial binding residue" evidence="13">
    <location>
        <position position="457"/>
    </location>
    <ligand>
        <name>heme</name>
        <dbReference type="ChEBI" id="CHEBI:30413"/>
    </ligand>
    <ligandPart>
        <name>Fe</name>
        <dbReference type="ChEBI" id="CHEBI:18248"/>
    </ligandPart>
</feature>
<dbReference type="EMBL" id="MW809349">
    <property type="protein sequence ID" value="QYA71977.1"/>
    <property type="molecule type" value="mRNA"/>
</dbReference>
<name>A0A8F8QQV1_ANOGL</name>
<evidence type="ECO:0000256" key="4">
    <source>
        <dbReference type="ARBA" id="ARBA00010617"/>
    </source>
</evidence>
<dbReference type="SUPFAM" id="SSF48264">
    <property type="entry name" value="Cytochrome P450"/>
    <property type="match status" value="1"/>
</dbReference>
<keyword evidence="10 13" id="KW-0408">Iron</keyword>
<evidence type="ECO:0000256" key="6">
    <source>
        <dbReference type="ARBA" id="ARBA00022723"/>
    </source>
</evidence>
<dbReference type="CDD" id="cd11056">
    <property type="entry name" value="CYP6-like"/>
    <property type="match status" value="1"/>
</dbReference>
<dbReference type="InterPro" id="IPR017972">
    <property type="entry name" value="Cyt_P450_CS"/>
</dbReference>
<dbReference type="PANTHER" id="PTHR24292">
    <property type="entry name" value="CYTOCHROME P450"/>
    <property type="match status" value="1"/>
</dbReference>
<keyword evidence="12 15" id="KW-0472">Membrane</keyword>
<dbReference type="FunFam" id="1.10.630.10:FF:000042">
    <property type="entry name" value="Cytochrome P450"/>
    <property type="match status" value="1"/>
</dbReference>
<dbReference type="GO" id="GO:0005506">
    <property type="term" value="F:iron ion binding"/>
    <property type="evidence" value="ECO:0007669"/>
    <property type="project" value="InterPro"/>
</dbReference>
<keyword evidence="7" id="KW-0256">Endoplasmic reticulum</keyword>
<keyword evidence="8" id="KW-0492">Microsome</keyword>
<organism evidence="16">
    <name type="scientific">Anoplophora glabripennis</name>
    <name type="common">Asian longhorn beetle</name>
    <name type="synonym">Anoplophora nobilis</name>
    <dbReference type="NCBI Taxonomy" id="217634"/>
    <lineage>
        <taxon>Eukaryota</taxon>
        <taxon>Metazoa</taxon>
        <taxon>Ecdysozoa</taxon>
        <taxon>Arthropoda</taxon>
        <taxon>Hexapoda</taxon>
        <taxon>Insecta</taxon>
        <taxon>Pterygota</taxon>
        <taxon>Neoptera</taxon>
        <taxon>Endopterygota</taxon>
        <taxon>Coleoptera</taxon>
        <taxon>Polyphaga</taxon>
        <taxon>Cucujiformia</taxon>
        <taxon>Chrysomeloidea</taxon>
        <taxon>Cerambycidae</taxon>
        <taxon>Lamiinae</taxon>
        <taxon>Lamiini</taxon>
        <taxon>Anoplophora</taxon>
    </lineage>
</organism>